<dbReference type="Proteomes" id="UP001500908">
    <property type="component" value="Unassembled WGS sequence"/>
</dbReference>
<evidence type="ECO:0000256" key="1">
    <source>
        <dbReference type="SAM" id="MobiDB-lite"/>
    </source>
</evidence>
<gene>
    <name evidence="2" type="ORF">GCM10022402_07270</name>
</gene>
<keyword evidence="3" id="KW-1185">Reference proteome</keyword>
<accession>A0ABP7F1S8</accession>
<dbReference type="InterPro" id="IPR036849">
    <property type="entry name" value="Enolase-like_C_sf"/>
</dbReference>
<protein>
    <submittedName>
        <fullName evidence="2">Uncharacterized protein</fullName>
    </submittedName>
</protein>
<reference evidence="3" key="1">
    <citation type="journal article" date="2019" name="Int. J. Syst. Evol. Microbiol.">
        <title>The Global Catalogue of Microorganisms (GCM) 10K type strain sequencing project: providing services to taxonomists for standard genome sequencing and annotation.</title>
        <authorList>
            <consortium name="The Broad Institute Genomics Platform"/>
            <consortium name="The Broad Institute Genome Sequencing Center for Infectious Disease"/>
            <person name="Wu L."/>
            <person name="Ma J."/>
        </authorList>
    </citation>
    <scope>NUCLEOTIDE SEQUENCE [LARGE SCALE GENOMIC DNA]</scope>
    <source>
        <strain evidence="3">JCM 17137</strain>
    </source>
</reference>
<proteinExistence type="predicted"/>
<name>A0ABP7F1S8_9ACTN</name>
<dbReference type="InterPro" id="IPR029017">
    <property type="entry name" value="Enolase-like_N"/>
</dbReference>
<dbReference type="EMBL" id="BAABDD010000002">
    <property type="protein sequence ID" value="GAA3729110.1"/>
    <property type="molecule type" value="Genomic_DNA"/>
</dbReference>
<comment type="caution">
    <text evidence="2">The sequence shown here is derived from an EMBL/GenBank/DDBJ whole genome shotgun (WGS) entry which is preliminary data.</text>
</comment>
<organism evidence="2 3">
    <name type="scientific">Salinactinospora qingdaonensis</name>
    <dbReference type="NCBI Taxonomy" id="702744"/>
    <lineage>
        <taxon>Bacteria</taxon>
        <taxon>Bacillati</taxon>
        <taxon>Actinomycetota</taxon>
        <taxon>Actinomycetes</taxon>
        <taxon>Streptosporangiales</taxon>
        <taxon>Nocardiopsidaceae</taxon>
        <taxon>Salinactinospora</taxon>
    </lineage>
</organism>
<feature type="region of interest" description="Disordered" evidence="1">
    <location>
        <begin position="1"/>
        <end position="23"/>
    </location>
</feature>
<dbReference type="Gene3D" id="3.20.20.120">
    <property type="entry name" value="Enolase-like C-terminal domain"/>
    <property type="match status" value="1"/>
</dbReference>
<evidence type="ECO:0000313" key="3">
    <source>
        <dbReference type="Proteomes" id="UP001500908"/>
    </source>
</evidence>
<dbReference type="Gene3D" id="3.30.390.10">
    <property type="entry name" value="Enolase-like, N-terminal domain"/>
    <property type="match status" value="1"/>
</dbReference>
<evidence type="ECO:0000313" key="2">
    <source>
        <dbReference type="EMBL" id="GAA3729110.1"/>
    </source>
</evidence>
<sequence length="51" mass="5614">MGYTVNEGRSPQPGDAPGLGRAVEGTAAARYPYEPRYLPVNRLRDGSIHNW</sequence>